<protein>
    <submittedName>
        <fullName evidence="1">Uncharacterized protein</fullName>
    </submittedName>
</protein>
<gene>
    <name evidence="1" type="ORF">M9H77_36202</name>
</gene>
<evidence type="ECO:0000313" key="2">
    <source>
        <dbReference type="Proteomes" id="UP001060085"/>
    </source>
</evidence>
<evidence type="ECO:0000313" key="1">
    <source>
        <dbReference type="EMBL" id="KAI5650197.1"/>
    </source>
</evidence>
<comment type="caution">
    <text evidence="1">The sequence shown here is derived from an EMBL/GenBank/DDBJ whole genome shotgun (WGS) entry which is preliminary data.</text>
</comment>
<accession>A0ACB9ZR51</accession>
<dbReference type="Proteomes" id="UP001060085">
    <property type="component" value="Linkage Group LG08"/>
</dbReference>
<sequence length="490" mass="54472">MESKNFCQNPQEFAQFTQFEAQNQYQNIHRGSVFEAEIKFLEESSNVAPSDNIKHTSSNWSYSIRNCIFQGKTRQALLIYTQHRRIGSIIVGGAIPLALKACASLAMLSLGNALHAEAIKAGVEFDVMVGTALVDMYGKCGDIVSSRKVFDIMPERNIRTWNAMIGGCMRNGYFKKGEVEKAKVIFYQMKSRNLVNWNSLISGYAQNGLCKEALDAFKRMQLERFEPDEFTLVSALSACAQEGLLDAGKEIHEMIIQRKLPLNHFVLNGLVDMYAKCGDLRNANLIFEEMPRKNKASWNALILGFAIQGQCRKAIEYLDKMESTGEKPDNITFLAVLSACVHGGFVEEGLETFSKMGKYGLSANIKHYGCLVDLLGRAGKLEEAYNLIQGMPVEPNEKVLGALLGACLIHSDTYMAERVLKKIEDLNYIGNSSDPRHYVLLSSIYAVSEKWQKAEGMRVALTAQGSQKTPGYSAVILESTETGVILPSED</sequence>
<dbReference type="EMBL" id="CM044708">
    <property type="protein sequence ID" value="KAI5650197.1"/>
    <property type="molecule type" value="Genomic_DNA"/>
</dbReference>
<name>A0ACB9ZR51_CATRO</name>
<reference evidence="2" key="1">
    <citation type="journal article" date="2023" name="Nat. Plants">
        <title>Single-cell RNA sequencing provides a high-resolution roadmap for understanding the multicellular compartmentation of specialized metabolism.</title>
        <authorList>
            <person name="Sun S."/>
            <person name="Shen X."/>
            <person name="Li Y."/>
            <person name="Li Y."/>
            <person name="Wang S."/>
            <person name="Li R."/>
            <person name="Zhang H."/>
            <person name="Shen G."/>
            <person name="Guo B."/>
            <person name="Wei J."/>
            <person name="Xu J."/>
            <person name="St-Pierre B."/>
            <person name="Chen S."/>
            <person name="Sun C."/>
        </authorList>
    </citation>
    <scope>NUCLEOTIDE SEQUENCE [LARGE SCALE GENOMIC DNA]</scope>
</reference>
<organism evidence="1 2">
    <name type="scientific">Catharanthus roseus</name>
    <name type="common">Madagascar periwinkle</name>
    <name type="synonym">Vinca rosea</name>
    <dbReference type="NCBI Taxonomy" id="4058"/>
    <lineage>
        <taxon>Eukaryota</taxon>
        <taxon>Viridiplantae</taxon>
        <taxon>Streptophyta</taxon>
        <taxon>Embryophyta</taxon>
        <taxon>Tracheophyta</taxon>
        <taxon>Spermatophyta</taxon>
        <taxon>Magnoliopsida</taxon>
        <taxon>eudicotyledons</taxon>
        <taxon>Gunneridae</taxon>
        <taxon>Pentapetalae</taxon>
        <taxon>asterids</taxon>
        <taxon>lamiids</taxon>
        <taxon>Gentianales</taxon>
        <taxon>Apocynaceae</taxon>
        <taxon>Rauvolfioideae</taxon>
        <taxon>Vinceae</taxon>
        <taxon>Catharanthinae</taxon>
        <taxon>Catharanthus</taxon>
    </lineage>
</organism>
<proteinExistence type="predicted"/>
<keyword evidence="2" id="KW-1185">Reference proteome</keyword>